<dbReference type="NCBIfam" id="TIGR01484">
    <property type="entry name" value="HAD-SF-IIB"/>
    <property type="match status" value="1"/>
</dbReference>
<dbReference type="PANTHER" id="PTHR10000:SF8">
    <property type="entry name" value="HAD SUPERFAMILY HYDROLASE-LIKE, TYPE 3"/>
    <property type="match status" value="1"/>
</dbReference>
<protein>
    <submittedName>
        <fullName evidence="1">HAD family phosphatase</fullName>
    </submittedName>
</protein>
<comment type="caution">
    <text evidence="1">The sequence shown here is derived from an EMBL/GenBank/DDBJ whole genome shotgun (WGS) entry which is preliminary data.</text>
</comment>
<organism evidence="1">
    <name type="scientific">Paenibacillus sp. SYP-B3998</name>
    <dbReference type="NCBI Taxonomy" id="2678564"/>
    <lineage>
        <taxon>Bacteria</taxon>
        <taxon>Bacillati</taxon>
        <taxon>Bacillota</taxon>
        <taxon>Bacilli</taxon>
        <taxon>Bacillales</taxon>
        <taxon>Paenibacillaceae</taxon>
        <taxon>Paenibacillus</taxon>
    </lineage>
</organism>
<gene>
    <name evidence="1" type="ORF">GK047_23425</name>
</gene>
<dbReference type="NCBIfam" id="TIGR00099">
    <property type="entry name" value="Cof-subfamily"/>
    <property type="match status" value="1"/>
</dbReference>
<dbReference type="EMBL" id="JAAIKC010000012">
    <property type="protein sequence ID" value="NEW08949.1"/>
    <property type="molecule type" value="Genomic_DNA"/>
</dbReference>
<evidence type="ECO:0000313" key="1">
    <source>
        <dbReference type="EMBL" id="NEW08949.1"/>
    </source>
</evidence>
<dbReference type="AlphaFoldDB" id="A0A6G4A565"/>
<dbReference type="Gene3D" id="3.40.50.1000">
    <property type="entry name" value="HAD superfamily/HAD-like"/>
    <property type="match status" value="1"/>
</dbReference>
<dbReference type="GO" id="GO:0016791">
    <property type="term" value="F:phosphatase activity"/>
    <property type="evidence" value="ECO:0007669"/>
    <property type="project" value="TreeGrafter"/>
</dbReference>
<sequence length="283" mass="31291">MYRLLALDMDGTLLNPHKMISPRVFHSIQAIIGKGVNVTIASGRFPASVWLHGMHVGMNSPLVAFNGAVILDPNTGEKLHGYPLSSDSARRIAALGQMMGTYVHFYGYSELFVEQLNEWNVKWPLANVVIDPEKAHTYENYKDQASRIQMKQVGSMVKFTEAASEQLYKATFISEDSQLLNEVFNELQSWNEFTLTRTGSRRFDVNAAGISKRSALEVVTRRLGISSDQVAAVGDYDNDVDMLQWAGLGISMDNGSDEAKKAANAVTASNSNDGVADVIERYF</sequence>
<dbReference type="InterPro" id="IPR006379">
    <property type="entry name" value="HAD-SF_hydro_IIB"/>
</dbReference>
<dbReference type="RefSeq" id="WP_163952334.1">
    <property type="nucleotide sequence ID" value="NZ_JAAIKC010000012.1"/>
</dbReference>
<reference evidence="1" key="1">
    <citation type="submission" date="2020-02" db="EMBL/GenBank/DDBJ databases">
        <authorList>
            <person name="Shen X.-R."/>
            <person name="Zhang Y.-X."/>
        </authorList>
    </citation>
    <scope>NUCLEOTIDE SEQUENCE</scope>
    <source>
        <strain evidence="1">SYP-B3998</strain>
    </source>
</reference>
<dbReference type="Pfam" id="PF08282">
    <property type="entry name" value="Hydrolase_3"/>
    <property type="match status" value="1"/>
</dbReference>
<accession>A0A6G4A565</accession>
<dbReference type="InterPro" id="IPR000150">
    <property type="entry name" value="Cof"/>
</dbReference>
<name>A0A6G4A565_9BACL</name>
<dbReference type="GO" id="GO:0000287">
    <property type="term" value="F:magnesium ion binding"/>
    <property type="evidence" value="ECO:0007669"/>
    <property type="project" value="TreeGrafter"/>
</dbReference>
<dbReference type="InterPro" id="IPR036412">
    <property type="entry name" value="HAD-like_sf"/>
</dbReference>
<dbReference type="CDD" id="cd07516">
    <property type="entry name" value="HAD_Pase"/>
    <property type="match status" value="1"/>
</dbReference>
<dbReference type="GO" id="GO:0005829">
    <property type="term" value="C:cytosol"/>
    <property type="evidence" value="ECO:0007669"/>
    <property type="project" value="TreeGrafter"/>
</dbReference>
<proteinExistence type="predicted"/>
<dbReference type="PANTHER" id="PTHR10000">
    <property type="entry name" value="PHOSPHOSERINE PHOSPHATASE"/>
    <property type="match status" value="1"/>
</dbReference>
<dbReference type="SUPFAM" id="SSF56784">
    <property type="entry name" value="HAD-like"/>
    <property type="match status" value="1"/>
</dbReference>
<dbReference type="SFLD" id="SFLDS00003">
    <property type="entry name" value="Haloacid_Dehalogenase"/>
    <property type="match status" value="1"/>
</dbReference>
<dbReference type="PROSITE" id="PS01228">
    <property type="entry name" value="COF_1"/>
    <property type="match status" value="1"/>
</dbReference>
<dbReference type="InterPro" id="IPR023214">
    <property type="entry name" value="HAD_sf"/>
</dbReference>
<dbReference type="SFLD" id="SFLDG01140">
    <property type="entry name" value="C2.B:_Phosphomannomutase_and_P"/>
    <property type="match status" value="1"/>
</dbReference>
<dbReference type="Gene3D" id="3.30.1240.10">
    <property type="match status" value="1"/>
</dbReference>